<dbReference type="Proteomes" id="UP001175604">
    <property type="component" value="Unassembled WGS sequence"/>
</dbReference>
<feature type="domain" description="Glycosyltransferase subfamily 4-like N-terminal" evidence="2">
    <location>
        <begin position="298"/>
        <end position="447"/>
    </location>
</feature>
<name>A0ABT7VXU9_9BORD</name>
<dbReference type="SUPFAM" id="SSF53756">
    <property type="entry name" value="UDP-Glycosyltransferase/glycogen phosphorylase"/>
    <property type="match status" value="1"/>
</dbReference>
<sequence length="666" mass="73740">MANRFASQRAAADTSEAGVTDGTSIAPSEPSRLLRRFHAPVEPGSAYRIYTAVTDATQHVSKQALLLALRFQDCHDRTCDAPVADWTFSQRYKRWVTYVPSHAAAQDFVSRPVVAPDNAAQLDVMLIRWKASVDVEIAQGPDIRQVADSVESFRQREEVSVDATMAALLRLFDKGPLENPALMRYAFEFAVRHQVPALLLKAGTTLLMAGNGREPSRDEILRQLDRLREADPSWQPALASNPPCAAAVQSSRKPVCVAHIWGDTGAGNYIDCLPDIIRSHPGTRVDAFIISPHEYLADDAPPMPWIRRDHAGAPHFQLASLTVRAQRELERTRVMELDTLLSLHICRDHNAALIHAHTGRRGYDLAIRGLAIARQMHLPFVYEWRPVFAVRPSQAEVQLGGDMLAMYRAQEERCMREADAIIVASEQTRSALAQRGLDPARIFVVPAALNVSKFNSPALPGHATDEAEKSLGLVAGSFRTTDQAALVANLAESAQMHLAIYGNEQELASYRTIAAQHPGLNASYINSSATDVVQFLSGLHGILLPAGPSHWTEQQLAWWIGHAMANKLPVIGLEACEAFDELLMARSHKILFAPDLKALPEVLRRIDSRSTAMISMIERAYNWISTMRNPAIVGRLYERVYKYVLCNQSTPGVGRTRHLVPRQSAR</sequence>
<proteinExistence type="predicted"/>
<feature type="region of interest" description="Disordered" evidence="1">
    <location>
        <begin position="1"/>
        <end position="27"/>
    </location>
</feature>
<dbReference type="RefSeq" id="WP_289784212.1">
    <property type="nucleotide sequence ID" value="NZ_JAUDJE010000001.1"/>
</dbReference>
<keyword evidence="4" id="KW-1185">Reference proteome</keyword>
<gene>
    <name evidence="3" type="ORF">QUC21_01920</name>
</gene>
<dbReference type="EMBL" id="JAUDJE010000001">
    <property type="protein sequence ID" value="MDM9557761.1"/>
    <property type="molecule type" value="Genomic_DNA"/>
</dbReference>
<accession>A0ABT7VXU9</accession>
<reference evidence="3" key="1">
    <citation type="submission" date="2023-06" db="EMBL/GenBank/DDBJ databases">
        <title>full genome analysis of Phenantherene degrader P3.</title>
        <authorList>
            <person name="Akbar A."/>
            <person name="Rahmeh R."/>
            <person name="Kishk M."/>
        </authorList>
    </citation>
    <scope>NUCLEOTIDE SEQUENCE</scope>
    <source>
        <strain evidence="3">P3</strain>
    </source>
</reference>
<evidence type="ECO:0000313" key="4">
    <source>
        <dbReference type="Proteomes" id="UP001175604"/>
    </source>
</evidence>
<dbReference type="Gene3D" id="3.40.50.2000">
    <property type="entry name" value="Glycogen Phosphorylase B"/>
    <property type="match status" value="1"/>
</dbReference>
<organism evidence="3 4">
    <name type="scientific">Bordetella petrii</name>
    <dbReference type="NCBI Taxonomy" id="94624"/>
    <lineage>
        <taxon>Bacteria</taxon>
        <taxon>Pseudomonadati</taxon>
        <taxon>Pseudomonadota</taxon>
        <taxon>Betaproteobacteria</taxon>
        <taxon>Burkholderiales</taxon>
        <taxon>Alcaligenaceae</taxon>
        <taxon>Bordetella</taxon>
    </lineage>
</organism>
<dbReference type="Pfam" id="PF13579">
    <property type="entry name" value="Glyco_trans_4_4"/>
    <property type="match status" value="1"/>
</dbReference>
<dbReference type="InterPro" id="IPR028098">
    <property type="entry name" value="Glyco_trans_4-like_N"/>
</dbReference>
<evidence type="ECO:0000259" key="2">
    <source>
        <dbReference type="Pfam" id="PF13579"/>
    </source>
</evidence>
<evidence type="ECO:0000256" key="1">
    <source>
        <dbReference type="SAM" id="MobiDB-lite"/>
    </source>
</evidence>
<protein>
    <submittedName>
        <fullName evidence="3">Glycosyltransferase</fullName>
    </submittedName>
</protein>
<evidence type="ECO:0000313" key="3">
    <source>
        <dbReference type="EMBL" id="MDM9557761.1"/>
    </source>
</evidence>
<comment type="caution">
    <text evidence="3">The sequence shown here is derived from an EMBL/GenBank/DDBJ whole genome shotgun (WGS) entry which is preliminary data.</text>
</comment>